<dbReference type="InterPro" id="IPR036412">
    <property type="entry name" value="HAD-like_sf"/>
</dbReference>
<dbReference type="Pfam" id="PF00702">
    <property type="entry name" value="Hydrolase"/>
    <property type="match status" value="1"/>
</dbReference>
<gene>
    <name evidence="1" type="ORF">BJ960_002951</name>
</gene>
<dbReference type="Gene3D" id="1.10.150.240">
    <property type="entry name" value="Putative phosphatase, domain 2"/>
    <property type="match status" value="1"/>
</dbReference>
<keyword evidence="2" id="KW-1185">Reference proteome</keyword>
<dbReference type="Gene3D" id="3.40.50.1000">
    <property type="entry name" value="HAD superfamily/HAD-like"/>
    <property type="match status" value="1"/>
</dbReference>
<keyword evidence="1" id="KW-0378">Hydrolase</keyword>
<dbReference type="PANTHER" id="PTHR43434:SF19">
    <property type="entry name" value="PHOSPHONOACETALDEHYDE HYDROLASE"/>
    <property type="match status" value="1"/>
</dbReference>
<evidence type="ECO:0000313" key="2">
    <source>
        <dbReference type="Proteomes" id="UP000586095"/>
    </source>
</evidence>
<dbReference type="GO" id="GO:0008967">
    <property type="term" value="F:phosphoglycolate phosphatase activity"/>
    <property type="evidence" value="ECO:0007669"/>
    <property type="project" value="TreeGrafter"/>
</dbReference>
<dbReference type="NCBIfam" id="TIGR03351">
    <property type="entry name" value="PhnX-like"/>
    <property type="match status" value="1"/>
</dbReference>
<dbReference type="SUPFAM" id="SSF56784">
    <property type="entry name" value="HAD-like"/>
    <property type="match status" value="1"/>
</dbReference>
<dbReference type="RefSeq" id="WP_185987849.1">
    <property type="nucleotide sequence ID" value="NZ_BAAALZ010000006.1"/>
</dbReference>
<dbReference type="InterPro" id="IPR023214">
    <property type="entry name" value="HAD_sf"/>
</dbReference>
<dbReference type="EMBL" id="JACCBD010000001">
    <property type="protein sequence ID" value="NYD28148.1"/>
    <property type="molecule type" value="Genomic_DNA"/>
</dbReference>
<evidence type="ECO:0000313" key="1">
    <source>
        <dbReference type="EMBL" id="NYD28148.1"/>
    </source>
</evidence>
<organism evidence="1 2">
    <name type="scientific">Leucobacter aridicollis</name>
    <dbReference type="NCBI Taxonomy" id="283878"/>
    <lineage>
        <taxon>Bacteria</taxon>
        <taxon>Bacillati</taxon>
        <taxon>Actinomycetota</taxon>
        <taxon>Actinomycetes</taxon>
        <taxon>Micrococcales</taxon>
        <taxon>Microbacteriaceae</taxon>
        <taxon>Leucobacter</taxon>
    </lineage>
</organism>
<reference evidence="1 2" key="1">
    <citation type="submission" date="2020-07" db="EMBL/GenBank/DDBJ databases">
        <title>Sequencing the genomes of 1000 actinobacteria strains.</title>
        <authorList>
            <person name="Klenk H.-P."/>
        </authorList>
    </citation>
    <scope>NUCLEOTIDE SEQUENCE [LARGE SCALE GENOMIC DNA]</scope>
    <source>
        <strain evidence="1 2">DSM 17380</strain>
    </source>
</reference>
<accession>A0A852RBG6</accession>
<dbReference type="SFLD" id="SFLDG01129">
    <property type="entry name" value="C1.5:_HAD__Beta-PGM__Phosphata"/>
    <property type="match status" value="1"/>
</dbReference>
<dbReference type="InterPro" id="IPR023198">
    <property type="entry name" value="PGP-like_dom2"/>
</dbReference>
<sequence length="235" mass="23776">MISLAAFDMAGTTINDGGAVYRALENAVAETGVPVKPADLQTWMGVEKREAITALIELGGGVADEDLVGATFARFRALLDEYYTAEPPTPIDGVPEAIAELQAAGIKVALTTGFSRDVAESILTGLGWRVGPAAPSDDAPAGTVRVDALSCGDDVAAGRPAPFMIHRVMEATGVASVADVLVAGDTAVDVRSGLNSGAAISIGVLSGKLDRASLEAEGPTAVLDSVAAIPAYLGV</sequence>
<dbReference type="InterPro" id="IPR050155">
    <property type="entry name" value="HAD-like_hydrolase_sf"/>
</dbReference>
<dbReference type="PANTHER" id="PTHR43434">
    <property type="entry name" value="PHOSPHOGLYCOLATE PHOSPHATASE"/>
    <property type="match status" value="1"/>
</dbReference>
<dbReference type="SFLD" id="SFLDS00003">
    <property type="entry name" value="Haloacid_Dehalogenase"/>
    <property type="match status" value="1"/>
</dbReference>
<dbReference type="GO" id="GO:0005829">
    <property type="term" value="C:cytosol"/>
    <property type="evidence" value="ECO:0007669"/>
    <property type="project" value="TreeGrafter"/>
</dbReference>
<dbReference type="GO" id="GO:0006281">
    <property type="term" value="P:DNA repair"/>
    <property type="evidence" value="ECO:0007669"/>
    <property type="project" value="TreeGrafter"/>
</dbReference>
<dbReference type="InterPro" id="IPR022468">
    <property type="entry name" value="PhnX-like"/>
</dbReference>
<dbReference type="Proteomes" id="UP000586095">
    <property type="component" value="Unassembled WGS sequence"/>
</dbReference>
<dbReference type="AlphaFoldDB" id="A0A852RBG6"/>
<name>A0A852RBG6_9MICO</name>
<protein>
    <submittedName>
        <fullName evidence="1">Phosphonatase-like hydrolase</fullName>
    </submittedName>
</protein>
<proteinExistence type="predicted"/>
<comment type="caution">
    <text evidence="1">The sequence shown here is derived from an EMBL/GenBank/DDBJ whole genome shotgun (WGS) entry which is preliminary data.</text>
</comment>